<evidence type="ECO:0000256" key="2">
    <source>
        <dbReference type="ARBA" id="ARBA00022777"/>
    </source>
</evidence>
<dbReference type="RefSeq" id="WP_141610934.1">
    <property type="nucleotide sequence ID" value="NZ_VIGC02000019.1"/>
</dbReference>
<dbReference type="SUPFAM" id="SSF53613">
    <property type="entry name" value="Ribokinase-like"/>
    <property type="match status" value="1"/>
</dbReference>
<evidence type="ECO:0000256" key="1">
    <source>
        <dbReference type="ARBA" id="ARBA00022679"/>
    </source>
</evidence>
<evidence type="ECO:0000259" key="3">
    <source>
        <dbReference type="Pfam" id="PF00294"/>
    </source>
</evidence>
<dbReference type="InterPro" id="IPR011611">
    <property type="entry name" value="PfkB_dom"/>
</dbReference>
<reference evidence="4 5" key="1">
    <citation type="submission" date="2019-06" db="EMBL/GenBank/DDBJ databases">
        <title>Genome sequence of Litorilinea aerophila BAA-2444.</title>
        <authorList>
            <person name="Maclea K.S."/>
            <person name="Maurais E.G."/>
            <person name="Iannazzi L.C."/>
        </authorList>
    </citation>
    <scope>NUCLEOTIDE SEQUENCE [LARGE SCALE GENOMIC DNA]</scope>
    <source>
        <strain evidence="4 5">ATCC BAA-2444</strain>
    </source>
</reference>
<keyword evidence="2 4" id="KW-0418">Kinase</keyword>
<name>A0A540VDW4_9CHLR</name>
<dbReference type="Gene3D" id="3.40.1190.20">
    <property type="match status" value="1"/>
</dbReference>
<dbReference type="InParanoid" id="A0A540VDW4"/>
<dbReference type="Proteomes" id="UP000317371">
    <property type="component" value="Unassembled WGS sequence"/>
</dbReference>
<dbReference type="AlphaFoldDB" id="A0A540VDW4"/>
<dbReference type="PROSITE" id="PS00583">
    <property type="entry name" value="PFKB_KINASES_1"/>
    <property type="match status" value="1"/>
</dbReference>
<dbReference type="InterPro" id="IPR029056">
    <property type="entry name" value="Ribokinase-like"/>
</dbReference>
<evidence type="ECO:0000313" key="4">
    <source>
        <dbReference type="EMBL" id="TQE94892.1"/>
    </source>
</evidence>
<protein>
    <submittedName>
        <fullName evidence="4">Carbohydrate kinase family protein</fullName>
    </submittedName>
</protein>
<keyword evidence="1" id="KW-0808">Transferase</keyword>
<keyword evidence="5" id="KW-1185">Reference proteome</keyword>
<dbReference type="PANTHER" id="PTHR10584:SF166">
    <property type="entry name" value="RIBOKINASE"/>
    <property type="match status" value="1"/>
</dbReference>
<dbReference type="PANTHER" id="PTHR10584">
    <property type="entry name" value="SUGAR KINASE"/>
    <property type="match status" value="1"/>
</dbReference>
<sequence>MTCVITGSVAYDYLMRFPGRFRDHILPDQIENLSVSFLADSMRRERGGVAANIAYTMKLLGADPVILATVGHDFGDYRRWLEEQGLRTDQIIEIPDELTATFFVSTDLDQNQIANFYTGAMGHARHYGLADRKLTDANLVLISPNDPTAMLNYARECKAHGIPYAYDPSQQIARLSGEELEQSIPGASYLLCNEYELAMIQNKTGWSLEQIQGQVDTLVLTLGKRGSVIYTDGRAYEIPVAQVSRVDDPTGAGDAYRGGFFAARLAGLPWEVCGRVGALCAAYALEHMGTTTHRFTIDEFIARYEEYFGPEPALARLKQRQAATP</sequence>
<dbReference type="InterPro" id="IPR002173">
    <property type="entry name" value="Carboh/pur_kinase_PfkB_CS"/>
</dbReference>
<comment type="caution">
    <text evidence="4">The sequence shown here is derived from an EMBL/GenBank/DDBJ whole genome shotgun (WGS) entry which is preliminary data.</text>
</comment>
<accession>A0A540VDW4</accession>
<organism evidence="4 5">
    <name type="scientific">Litorilinea aerophila</name>
    <dbReference type="NCBI Taxonomy" id="1204385"/>
    <lineage>
        <taxon>Bacteria</taxon>
        <taxon>Bacillati</taxon>
        <taxon>Chloroflexota</taxon>
        <taxon>Caldilineae</taxon>
        <taxon>Caldilineales</taxon>
        <taxon>Caldilineaceae</taxon>
        <taxon>Litorilinea</taxon>
    </lineage>
</organism>
<dbReference type="GO" id="GO:0016301">
    <property type="term" value="F:kinase activity"/>
    <property type="evidence" value="ECO:0007669"/>
    <property type="project" value="UniProtKB-KW"/>
</dbReference>
<dbReference type="OrthoDB" id="9788681at2"/>
<proteinExistence type="predicted"/>
<dbReference type="Pfam" id="PF00294">
    <property type="entry name" value="PfkB"/>
    <property type="match status" value="1"/>
</dbReference>
<feature type="domain" description="Carbohydrate kinase PfkB" evidence="3">
    <location>
        <begin position="32"/>
        <end position="292"/>
    </location>
</feature>
<evidence type="ECO:0000313" key="5">
    <source>
        <dbReference type="Proteomes" id="UP000317371"/>
    </source>
</evidence>
<dbReference type="EMBL" id="VIGC01000019">
    <property type="protein sequence ID" value="TQE94892.1"/>
    <property type="molecule type" value="Genomic_DNA"/>
</dbReference>
<gene>
    <name evidence="4" type="ORF">FKZ61_14855</name>
</gene>
<dbReference type="CDD" id="cd01942">
    <property type="entry name" value="ribokinase_group_A"/>
    <property type="match status" value="1"/>
</dbReference>